<feature type="transmembrane region" description="Helical" evidence="2">
    <location>
        <begin position="87"/>
        <end position="112"/>
    </location>
</feature>
<organism evidence="4 5">
    <name type="scientific">Labrys neptuniae</name>
    <dbReference type="NCBI Taxonomy" id="376174"/>
    <lineage>
        <taxon>Bacteria</taxon>
        <taxon>Pseudomonadati</taxon>
        <taxon>Pseudomonadota</taxon>
        <taxon>Alphaproteobacteria</taxon>
        <taxon>Hyphomicrobiales</taxon>
        <taxon>Xanthobacteraceae</taxon>
        <taxon>Labrys</taxon>
    </lineage>
</organism>
<feature type="domain" description="M23ase beta-sheet core" evidence="3">
    <location>
        <begin position="503"/>
        <end position="599"/>
    </location>
</feature>
<keyword evidence="2" id="KW-0472">Membrane</keyword>
<dbReference type="InterPro" id="IPR011055">
    <property type="entry name" value="Dup_hybrid_motif"/>
</dbReference>
<dbReference type="Proteomes" id="UP001595190">
    <property type="component" value="Unassembled WGS sequence"/>
</dbReference>
<dbReference type="InterPro" id="IPR050570">
    <property type="entry name" value="Cell_wall_metabolism_enzyme"/>
</dbReference>
<feature type="compositionally biased region" description="Low complexity" evidence="1">
    <location>
        <begin position="55"/>
        <end position="71"/>
    </location>
</feature>
<accession>A0ABV6ZJA1</accession>
<keyword evidence="2" id="KW-1133">Transmembrane helix</keyword>
<evidence type="ECO:0000313" key="5">
    <source>
        <dbReference type="Proteomes" id="UP001595190"/>
    </source>
</evidence>
<reference evidence="4 5" key="1">
    <citation type="submission" date="2024-09" db="EMBL/GenBank/DDBJ databases">
        <title>Description of Labrys sedimenti sp. nov., isolated from a diclofenac-degrading enrichment culture, and genome-based reclassification of Labrys portucalensis as a later heterotypic synonym of Labrys neptuniae.</title>
        <authorList>
            <person name="Tancsics A."/>
            <person name="Csepanyi A."/>
        </authorList>
    </citation>
    <scope>NUCLEOTIDE SEQUENCE [LARGE SCALE GENOMIC DNA]</scope>
    <source>
        <strain evidence="4 5">LMG 23412</strain>
    </source>
</reference>
<proteinExistence type="predicted"/>
<dbReference type="PANTHER" id="PTHR21666">
    <property type="entry name" value="PEPTIDASE-RELATED"/>
    <property type="match status" value="1"/>
</dbReference>
<sequence>MDDKTVIAGQKSSDPADPSRPTATEPQTGPAGEDTNATIIVPAKPPARSAKKAAKPVADKAGPAGSAPKGADTARPGPSGARPAGALVYLTMAAALLFLGLGSAVTTIYLLAPDRTRQQVTVTDSDLQASLVPVQGEDNEAEDEALIRAAIKPRIIDLSGDPVIVPQLADAPRQLIKLASDTQRKAAGSLGIKNEVFRLKDVLDLPTPQSQVAVLGSQEDIAIAQEAPAAGGTTDGEGGADASTGSSSIAASSTSTGDRVADFAQKAKARIRLADALNNLGLDTQQAGAAGDAFNAFYNRPMLEADDRYVVRAVALNGDPNHMQPVQVSIYAKTELVGSIALNDVGTYVRSEDPWYRRDPFAAPLAPVQVDPENQPRLLDAIYVTALRNRLPAPVIGEAIMLLSRAQDLEQKVQPGDTISLIYSPAPRDSKQGLGRIVFVSIGRTTGNLDCYVMQPQAGAPFECVSSAGQGSLPDGGGMVTPVNGVIVARFGPQGSDTSAASMNYGIDWTAPVGSPVVAAYPGKVTAIGEESNFGTVVRLSHDDGKTSMYGYLARAATGLAVGSSVQAGEAIGYVGTPASSREPRLHFEVRNNGVPVDPVADSQVSATTASASAATATSTAGGANGAVDQFVGRIITIESGNKCNAANPLSTAVGLGQFIESTWMTTIRLHRPDLLVGRSRQEVLAMRTNCDLARAMTTAHTRDNAAVIRQAGHAVTPGNLYLAHFLGSGGAVKALRGPQNSLISDVFGAAHVRANPFEQGKTLSFLIAWAAKKMGAAISGTSTPSQDTGTTTVSNEPLAKFASDPAFAALKTSVLALLQ</sequence>
<evidence type="ECO:0000313" key="4">
    <source>
        <dbReference type="EMBL" id="MFC2252239.1"/>
    </source>
</evidence>
<evidence type="ECO:0000256" key="2">
    <source>
        <dbReference type="SAM" id="Phobius"/>
    </source>
</evidence>
<name>A0ABV6ZJA1_9HYPH</name>
<feature type="compositionally biased region" description="Low complexity" evidence="1">
    <location>
        <begin position="240"/>
        <end position="254"/>
    </location>
</feature>
<keyword evidence="2" id="KW-0812">Transmembrane</keyword>
<dbReference type="Pfam" id="PF01551">
    <property type="entry name" value="Peptidase_M23"/>
    <property type="match status" value="1"/>
</dbReference>
<protein>
    <submittedName>
        <fullName evidence="4">Peptidoglycan DD-metalloendopeptidase family protein</fullName>
    </submittedName>
</protein>
<dbReference type="Gene3D" id="1.10.530.10">
    <property type="match status" value="1"/>
</dbReference>
<dbReference type="Gene3D" id="2.70.70.10">
    <property type="entry name" value="Glucose Permease (Domain IIA)"/>
    <property type="match status" value="1"/>
</dbReference>
<dbReference type="RefSeq" id="WP_394312834.1">
    <property type="nucleotide sequence ID" value="NZ_JBHGPK010000010.1"/>
</dbReference>
<dbReference type="SUPFAM" id="SSF51261">
    <property type="entry name" value="Duplicated hybrid motif"/>
    <property type="match status" value="1"/>
</dbReference>
<evidence type="ECO:0000256" key="1">
    <source>
        <dbReference type="SAM" id="MobiDB-lite"/>
    </source>
</evidence>
<feature type="region of interest" description="Disordered" evidence="1">
    <location>
        <begin position="1"/>
        <end position="80"/>
    </location>
</feature>
<feature type="region of interest" description="Disordered" evidence="1">
    <location>
        <begin position="229"/>
        <end position="254"/>
    </location>
</feature>
<gene>
    <name evidence="4" type="ORF">ACETRX_21560</name>
</gene>
<comment type="caution">
    <text evidence="4">The sequence shown here is derived from an EMBL/GenBank/DDBJ whole genome shotgun (WGS) entry which is preliminary data.</text>
</comment>
<dbReference type="CDD" id="cd12797">
    <property type="entry name" value="M23_peptidase"/>
    <property type="match status" value="1"/>
</dbReference>
<evidence type="ECO:0000259" key="3">
    <source>
        <dbReference type="Pfam" id="PF01551"/>
    </source>
</evidence>
<dbReference type="PANTHER" id="PTHR21666:SF270">
    <property type="entry name" value="MUREIN HYDROLASE ACTIVATOR ENVC"/>
    <property type="match status" value="1"/>
</dbReference>
<dbReference type="InterPro" id="IPR016047">
    <property type="entry name" value="M23ase_b-sheet_dom"/>
</dbReference>
<dbReference type="EMBL" id="JBHGPK010000010">
    <property type="protein sequence ID" value="MFC2252239.1"/>
    <property type="molecule type" value="Genomic_DNA"/>
</dbReference>